<evidence type="ECO:0000313" key="1">
    <source>
        <dbReference type="EMBL" id="JAH42204.1"/>
    </source>
</evidence>
<proteinExistence type="predicted"/>
<dbReference type="EMBL" id="GBXM01066373">
    <property type="protein sequence ID" value="JAH42204.1"/>
    <property type="molecule type" value="Transcribed_RNA"/>
</dbReference>
<accession>A0A0E9SLE1</accession>
<sequence length="44" mass="4998">MGIMYFLSPPSVVVKENRLHSAARRAAVLGRKLIFFLLSLPQNR</sequence>
<dbReference type="AlphaFoldDB" id="A0A0E9SLE1"/>
<reference evidence="1" key="1">
    <citation type="submission" date="2014-11" db="EMBL/GenBank/DDBJ databases">
        <authorList>
            <person name="Amaro Gonzalez C."/>
        </authorList>
    </citation>
    <scope>NUCLEOTIDE SEQUENCE</scope>
</reference>
<reference evidence="1" key="2">
    <citation type="journal article" date="2015" name="Fish Shellfish Immunol.">
        <title>Early steps in the European eel (Anguilla anguilla)-Vibrio vulnificus interaction in the gills: Role of the RtxA13 toxin.</title>
        <authorList>
            <person name="Callol A."/>
            <person name="Pajuelo D."/>
            <person name="Ebbesson L."/>
            <person name="Teles M."/>
            <person name="MacKenzie S."/>
            <person name="Amaro C."/>
        </authorList>
    </citation>
    <scope>NUCLEOTIDE SEQUENCE</scope>
</reference>
<organism evidence="1">
    <name type="scientific">Anguilla anguilla</name>
    <name type="common">European freshwater eel</name>
    <name type="synonym">Muraena anguilla</name>
    <dbReference type="NCBI Taxonomy" id="7936"/>
    <lineage>
        <taxon>Eukaryota</taxon>
        <taxon>Metazoa</taxon>
        <taxon>Chordata</taxon>
        <taxon>Craniata</taxon>
        <taxon>Vertebrata</taxon>
        <taxon>Euteleostomi</taxon>
        <taxon>Actinopterygii</taxon>
        <taxon>Neopterygii</taxon>
        <taxon>Teleostei</taxon>
        <taxon>Anguilliformes</taxon>
        <taxon>Anguillidae</taxon>
        <taxon>Anguilla</taxon>
    </lineage>
</organism>
<name>A0A0E9SLE1_ANGAN</name>
<protein>
    <submittedName>
        <fullName evidence="1">Uncharacterized protein</fullName>
    </submittedName>
</protein>